<comment type="similarity">
    <text evidence="2">Belongs to the oxidase-dependent Fe transporter (OFeT) (TC 9.A.10.1) family.</text>
</comment>
<feature type="transmembrane region" description="Helical" evidence="6">
    <location>
        <begin position="382"/>
        <end position="404"/>
    </location>
</feature>
<evidence type="ECO:0000256" key="2">
    <source>
        <dbReference type="ARBA" id="ARBA00008333"/>
    </source>
</evidence>
<keyword evidence="4 6" id="KW-1133">Transmembrane helix</keyword>
<keyword evidence="5 6" id="KW-0472">Membrane</keyword>
<name>A0ABS4JKC1_9BACL</name>
<sequence>MSTITHASYFGTKLSKCVVFIITSVLILTLSLSFTSHTHADPASDTKSLDALLPLVGGSLVESGRSNWTEATAELNQFEGQWKMIRKDTTEAKAIDKGLSDAKAALQHQDAALSNSTLSSLAKQVNTYVDQQQQAGSSREHAVTSAKTLLKLVQQTSTDLTEHKSEQALNSYKLLTGRWKTVESPIRQDNFSVYSQLENKLSVIRISLQAEPARLDQASKNLAELSTLLQDYISGKLSSNVTPDTNTTGRKLSDALVILKKVQSSIAAGQAATASDTMAEFITLWPSVEGEVSISSPTLYNSTENQMAEVQGYLISSPPNLKQANEVIGGMIQSLAPLTATTSYTAWDAALVLLREGLEAILVLAALLAFVKRSDNKRARGYVWAGASTGLVLSGVLALILTYTISQAASGSARELIEGITGIVAVIMMLTIGHWLHSKANTKAWNQYISDQVGGAIARGSHWSLFALAGIAILREGSETAIFYIGMAPAIDPVQFAIGIIGALAALIVLAFFIIYFSARLPLRPFFLTATILIYYLVLRFIGESIHSLQIAGKISAHSESWLPAIRSLGAYPTLETYAAQIIVLLFIVWTLTRKKPTSQSATA</sequence>
<evidence type="ECO:0000313" key="8">
    <source>
        <dbReference type="EMBL" id="MBP2002155.1"/>
    </source>
</evidence>
<evidence type="ECO:0000256" key="3">
    <source>
        <dbReference type="ARBA" id="ARBA00022692"/>
    </source>
</evidence>
<accession>A0ABS4JKC1</accession>
<evidence type="ECO:0000256" key="1">
    <source>
        <dbReference type="ARBA" id="ARBA00004141"/>
    </source>
</evidence>
<dbReference type="InterPro" id="IPR004923">
    <property type="entry name" value="FTR1/Fip1/EfeU"/>
</dbReference>
<feature type="chain" id="PRO_5046031833" evidence="7">
    <location>
        <begin position="41"/>
        <end position="604"/>
    </location>
</feature>
<reference evidence="8 9" key="1">
    <citation type="submission" date="2021-03" db="EMBL/GenBank/DDBJ databases">
        <title>Genomic Encyclopedia of Type Strains, Phase IV (KMG-IV): sequencing the most valuable type-strain genomes for metagenomic binning, comparative biology and taxonomic classification.</title>
        <authorList>
            <person name="Goeker M."/>
        </authorList>
    </citation>
    <scope>NUCLEOTIDE SEQUENCE [LARGE SCALE GENOMIC DNA]</scope>
    <source>
        <strain evidence="8 9">DSM 26806</strain>
    </source>
</reference>
<feature type="transmembrane region" description="Helical" evidence="6">
    <location>
        <begin position="571"/>
        <end position="592"/>
    </location>
</feature>
<dbReference type="Proteomes" id="UP001519288">
    <property type="component" value="Unassembled WGS sequence"/>
</dbReference>
<feature type="transmembrane region" description="Helical" evidence="6">
    <location>
        <begin position="349"/>
        <end position="370"/>
    </location>
</feature>
<dbReference type="PANTHER" id="PTHR31632">
    <property type="entry name" value="IRON TRANSPORTER FTH1"/>
    <property type="match status" value="1"/>
</dbReference>
<feature type="signal peptide" evidence="7">
    <location>
        <begin position="1"/>
        <end position="40"/>
    </location>
</feature>
<keyword evidence="7" id="KW-0732">Signal</keyword>
<protein>
    <submittedName>
        <fullName evidence="8">High-affinity iron transporter</fullName>
    </submittedName>
</protein>
<evidence type="ECO:0000256" key="6">
    <source>
        <dbReference type="SAM" id="Phobius"/>
    </source>
</evidence>
<organism evidence="8 9">
    <name type="scientific">Paenibacillus shirakamiensis</name>
    <dbReference type="NCBI Taxonomy" id="1265935"/>
    <lineage>
        <taxon>Bacteria</taxon>
        <taxon>Bacillati</taxon>
        <taxon>Bacillota</taxon>
        <taxon>Bacilli</taxon>
        <taxon>Bacillales</taxon>
        <taxon>Paenibacillaceae</taxon>
        <taxon>Paenibacillus</taxon>
    </lineage>
</organism>
<evidence type="ECO:0000256" key="7">
    <source>
        <dbReference type="SAM" id="SignalP"/>
    </source>
</evidence>
<evidence type="ECO:0000256" key="4">
    <source>
        <dbReference type="ARBA" id="ARBA00022989"/>
    </source>
</evidence>
<feature type="transmembrane region" description="Helical" evidence="6">
    <location>
        <begin position="526"/>
        <end position="543"/>
    </location>
</feature>
<keyword evidence="9" id="KW-1185">Reference proteome</keyword>
<dbReference type="PANTHER" id="PTHR31632:SF2">
    <property type="entry name" value="PLASMA MEMBRANE IRON PERMEASE"/>
    <property type="match status" value="1"/>
</dbReference>
<comment type="subcellular location">
    <subcellularLocation>
        <location evidence="1">Membrane</location>
        <topology evidence="1">Multi-pass membrane protein</topology>
    </subcellularLocation>
</comment>
<dbReference type="EMBL" id="JAGGLD010000006">
    <property type="protein sequence ID" value="MBP2002155.1"/>
    <property type="molecule type" value="Genomic_DNA"/>
</dbReference>
<evidence type="ECO:0000313" key="9">
    <source>
        <dbReference type="Proteomes" id="UP001519288"/>
    </source>
</evidence>
<comment type="caution">
    <text evidence="8">The sequence shown here is derived from an EMBL/GenBank/DDBJ whole genome shotgun (WGS) entry which is preliminary data.</text>
</comment>
<dbReference type="RefSeq" id="WP_209864700.1">
    <property type="nucleotide sequence ID" value="NZ_JAGGLD010000006.1"/>
</dbReference>
<dbReference type="Pfam" id="PF03239">
    <property type="entry name" value="FTR1"/>
    <property type="match status" value="1"/>
</dbReference>
<feature type="transmembrane region" description="Helical" evidence="6">
    <location>
        <begin position="494"/>
        <end position="519"/>
    </location>
</feature>
<keyword evidence="3 6" id="KW-0812">Transmembrane</keyword>
<evidence type="ECO:0000256" key="5">
    <source>
        <dbReference type="ARBA" id="ARBA00023136"/>
    </source>
</evidence>
<proteinExistence type="inferred from homology"/>
<feature type="transmembrane region" description="Helical" evidence="6">
    <location>
        <begin position="416"/>
        <end position="436"/>
    </location>
</feature>
<gene>
    <name evidence="8" type="ORF">J2Z69_003212</name>
</gene>